<dbReference type="GO" id="GO:0071949">
    <property type="term" value="F:FAD binding"/>
    <property type="evidence" value="ECO:0007669"/>
    <property type="project" value="InterPro"/>
</dbReference>
<comment type="caution">
    <text evidence="7">The sequence shown here is derived from an EMBL/GenBank/DDBJ whole genome shotgun (WGS) entry which is preliminary data.</text>
</comment>
<evidence type="ECO:0000256" key="2">
    <source>
        <dbReference type="ARBA" id="ARBA00005466"/>
    </source>
</evidence>
<keyword evidence="3" id="KW-0285">Flavoprotein</keyword>
<protein>
    <submittedName>
        <fullName evidence="7">FAD-dependent oxidoreductase</fullName>
    </submittedName>
</protein>
<proteinExistence type="inferred from homology"/>
<dbReference type="RefSeq" id="WP_141174940.1">
    <property type="nucleotide sequence ID" value="NZ_VHQI01000002.1"/>
</dbReference>
<gene>
    <name evidence="7" type="ORF">FKM52_04205</name>
</gene>
<keyword evidence="8" id="KW-1185">Reference proteome</keyword>
<dbReference type="InterPro" id="IPR016166">
    <property type="entry name" value="FAD-bd_PCMH"/>
</dbReference>
<dbReference type="SUPFAM" id="SSF56176">
    <property type="entry name" value="FAD-binding/transporter-associated domain-like"/>
    <property type="match status" value="1"/>
</dbReference>
<keyword evidence="4" id="KW-0274">FAD</keyword>
<dbReference type="Proteomes" id="UP000319523">
    <property type="component" value="Unassembled WGS sequence"/>
</dbReference>
<accession>A0A506VEE1</accession>
<dbReference type="Gene3D" id="3.30.465.10">
    <property type="match status" value="1"/>
</dbReference>
<evidence type="ECO:0000256" key="3">
    <source>
        <dbReference type="ARBA" id="ARBA00022630"/>
    </source>
</evidence>
<feature type="domain" description="FAD-binding PCMH-type" evidence="6">
    <location>
        <begin position="54"/>
        <end position="246"/>
    </location>
</feature>
<dbReference type="PANTHER" id="PTHR42973:SF39">
    <property type="entry name" value="FAD-BINDING PCMH-TYPE DOMAIN-CONTAINING PROTEIN"/>
    <property type="match status" value="1"/>
</dbReference>
<dbReference type="InterPro" id="IPR050416">
    <property type="entry name" value="FAD-linked_Oxidoreductase"/>
</dbReference>
<evidence type="ECO:0000313" key="8">
    <source>
        <dbReference type="Proteomes" id="UP000319523"/>
    </source>
</evidence>
<evidence type="ECO:0000256" key="1">
    <source>
        <dbReference type="ARBA" id="ARBA00001974"/>
    </source>
</evidence>
<dbReference type="InterPro" id="IPR036318">
    <property type="entry name" value="FAD-bd_PCMH-like_sf"/>
</dbReference>
<comment type="cofactor">
    <cofactor evidence="1">
        <name>FAD</name>
        <dbReference type="ChEBI" id="CHEBI:57692"/>
    </cofactor>
</comment>
<dbReference type="PROSITE" id="PS51387">
    <property type="entry name" value="FAD_PCMH"/>
    <property type="match status" value="1"/>
</dbReference>
<dbReference type="OrthoDB" id="9775082at2"/>
<organism evidence="7 8">
    <name type="scientific">Mixta tenebrionis</name>
    <dbReference type="NCBI Taxonomy" id="2562439"/>
    <lineage>
        <taxon>Bacteria</taxon>
        <taxon>Pseudomonadati</taxon>
        <taxon>Pseudomonadota</taxon>
        <taxon>Gammaproteobacteria</taxon>
        <taxon>Enterobacterales</taxon>
        <taxon>Erwiniaceae</taxon>
        <taxon>Mixta</taxon>
    </lineage>
</organism>
<dbReference type="AlphaFoldDB" id="A0A506VEE1"/>
<dbReference type="InterPro" id="IPR016169">
    <property type="entry name" value="FAD-bd_PCMH_sub2"/>
</dbReference>
<dbReference type="Pfam" id="PF01565">
    <property type="entry name" value="FAD_binding_4"/>
    <property type="match status" value="1"/>
</dbReference>
<dbReference type="Pfam" id="PF08031">
    <property type="entry name" value="BBE"/>
    <property type="match status" value="1"/>
</dbReference>
<evidence type="ECO:0000259" key="6">
    <source>
        <dbReference type="PROSITE" id="PS51387"/>
    </source>
</evidence>
<dbReference type="InterPro" id="IPR012951">
    <property type="entry name" value="BBE"/>
</dbReference>
<keyword evidence="5" id="KW-0560">Oxidoreductase</keyword>
<comment type="similarity">
    <text evidence="2">Belongs to the oxygen-dependent FAD-linked oxidoreductase family.</text>
</comment>
<evidence type="ECO:0000313" key="7">
    <source>
        <dbReference type="EMBL" id="TPW43749.1"/>
    </source>
</evidence>
<dbReference type="GO" id="GO:0016491">
    <property type="term" value="F:oxidoreductase activity"/>
    <property type="evidence" value="ECO:0007669"/>
    <property type="project" value="UniProtKB-KW"/>
</dbReference>
<dbReference type="Gene3D" id="3.40.462.20">
    <property type="match status" value="1"/>
</dbReference>
<evidence type="ECO:0000256" key="5">
    <source>
        <dbReference type="ARBA" id="ARBA00023002"/>
    </source>
</evidence>
<name>A0A506VEE1_9GAMM</name>
<reference evidence="7 8" key="1">
    <citation type="submission" date="2019-06" db="EMBL/GenBank/DDBJ databases">
        <authorList>
            <person name="Yang Y."/>
        </authorList>
    </citation>
    <scope>NUCLEOTIDE SEQUENCE [LARGE SCALE GENOMIC DNA]</scope>
    <source>
        <strain evidence="7 8">BIT-26</strain>
    </source>
</reference>
<dbReference type="InterPro" id="IPR006094">
    <property type="entry name" value="Oxid_FAD_bind_N"/>
</dbReference>
<dbReference type="EMBL" id="VHQI01000002">
    <property type="protein sequence ID" value="TPW43749.1"/>
    <property type="molecule type" value="Genomic_DNA"/>
</dbReference>
<dbReference type="PANTHER" id="PTHR42973">
    <property type="entry name" value="BINDING OXIDOREDUCTASE, PUTATIVE (AFU_ORTHOLOGUE AFUA_1G17690)-RELATED"/>
    <property type="match status" value="1"/>
</dbReference>
<evidence type="ECO:0000256" key="4">
    <source>
        <dbReference type="ARBA" id="ARBA00022827"/>
    </source>
</evidence>
<sequence>MLVLFSPQHGRELKYLNKPEGDIPVSIYVTPESNNYPGLDRGFNQRFKLDNDLSPSQGEGVYLVSNASDIVETLQNLYKLSAQPGEIKVISGGHCYENFTFQSATDTDSGTRTRFVIDLSNMRGISEEVKEDKEYIVVEPGASNWLIQQTLHAKYGAALPGGSCYSVCAGGHIAGGGYGLLSRLHGLVVDYLAGVEMVIPDATEGKYKIRTFTPGNDEDRLNWASRGGGSGHFGIITKYYFEKARVPAAPEHALFISFPVAWEQFSTSSPETDAANFAAFLQAYYDACTQLPEQAFTLGKFTFRQNSSDFMAISMQVVYGEHSGHDSATLGGQDVPAYTRDEAIKAIYDFIDYMKDWIPEAKESKHLQQPYYLPGHPVSASVLLNHLYDLPWIDMTQMLNGSGENQCGKYKSSCMIENFTQPEGEEIYYFLTGTQKDNEVPDTLDKAQTLIQIDSYGKQINAMDNPELFHTAVAARNSTLKLQYQTYWKNYENRDEEQRKAVEKAIVAWFNKGYNFIHNKGTNNASGFPVWGDKYQGCYFNYPDRQLGVNPGYTSDPGELYGDFLQLYFGERVRDELLAIKTSIDPTNRFAFSQAVLNLTRAS</sequence>